<protein>
    <submittedName>
        <fullName evidence="3">Arsenate reductase ArsC</fullName>
    </submittedName>
</protein>
<dbReference type="AlphaFoldDB" id="A0A4U0PFM2"/>
<dbReference type="PANTHER" id="PTHR43428:SF1">
    <property type="entry name" value="ARSENATE REDUCTASE"/>
    <property type="match status" value="1"/>
</dbReference>
<dbReference type="SUPFAM" id="SSF52788">
    <property type="entry name" value="Phosphotyrosine protein phosphatases I"/>
    <property type="match status" value="1"/>
</dbReference>
<evidence type="ECO:0000313" key="4">
    <source>
        <dbReference type="Proteomes" id="UP000310016"/>
    </source>
</evidence>
<dbReference type="GO" id="GO:0046685">
    <property type="term" value="P:response to arsenic-containing substance"/>
    <property type="evidence" value="ECO:0007669"/>
    <property type="project" value="UniProtKB-KW"/>
</dbReference>
<dbReference type="SMART" id="SM00226">
    <property type="entry name" value="LMWPc"/>
    <property type="match status" value="1"/>
</dbReference>
<dbReference type="Gene3D" id="3.40.50.2300">
    <property type="match status" value="1"/>
</dbReference>
<comment type="caution">
    <text evidence="3">The sequence shown here is derived from an EMBL/GenBank/DDBJ whole genome shotgun (WGS) entry which is preliminary data.</text>
</comment>
<evidence type="ECO:0000313" key="3">
    <source>
        <dbReference type="EMBL" id="TJZ66723.1"/>
    </source>
</evidence>
<organism evidence="3 4">
    <name type="scientific">Chitiniphilus eburneus</name>
    <dbReference type="NCBI Taxonomy" id="2571148"/>
    <lineage>
        <taxon>Bacteria</taxon>
        <taxon>Pseudomonadati</taxon>
        <taxon>Pseudomonadota</taxon>
        <taxon>Betaproteobacteria</taxon>
        <taxon>Neisseriales</taxon>
        <taxon>Chitinibacteraceae</taxon>
        <taxon>Chitiniphilus</taxon>
    </lineage>
</organism>
<reference evidence="3 4" key="1">
    <citation type="submission" date="2019-04" db="EMBL/GenBank/DDBJ databases">
        <title>Chitiniphilus eburnea sp. nov., a novel chitinolytic bacterium isolated from aquaculture sludge.</title>
        <authorList>
            <person name="Sheng M."/>
        </authorList>
    </citation>
    <scope>NUCLEOTIDE SEQUENCE [LARGE SCALE GENOMIC DNA]</scope>
    <source>
        <strain evidence="3 4">HX-2-15</strain>
    </source>
</reference>
<feature type="domain" description="Phosphotyrosine protein phosphatase I" evidence="2">
    <location>
        <begin position="6"/>
        <end position="144"/>
    </location>
</feature>
<keyword evidence="4" id="KW-1185">Reference proteome</keyword>
<dbReference type="InterPro" id="IPR023485">
    <property type="entry name" value="Ptyr_pPase"/>
</dbReference>
<evidence type="ECO:0000259" key="2">
    <source>
        <dbReference type="SMART" id="SM00226"/>
    </source>
</evidence>
<dbReference type="CDD" id="cd16345">
    <property type="entry name" value="LMWP_ArsC"/>
    <property type="match status" value="1"/>
</dbReference>
<accession>A0A4U0PFM2</accession>
<evidence type="ECO:0000256" key="1">
    <source>
        <dbReference type="ARBA" id="ARBA00022849"/>
    </source>
</evidence>
<proteinExistence type="predicted"/>
<keyword evidence="1" id="KW-0059">Arsenical resistance</keyword>
<sequence length="167" mass="18935">MENKIYNVLFICTGNSARSIMAEVIMNHLGRERFKAYSAGSHPRGEVHPMTLEVLSEQCYDLGGLRSKSWTEFAEPDAPQMDFIMTVCDQAAGEACPAWPGQPITAHWGFADPTKLEGDREKQLRAFSNVQFQIANRIRLFMSLPIEKIDRMSLQTKLRELGQQRDA</sequence>
<gene>
    <name evidence="3" type="ORF">FAZ21_17085</name>
</gene>
<dbReference type="Pfam" id="PF01451">
    <property type="entry name" value="LMWPc"/>
    <property type="match status" value="1"/>
</dbReference>
<name>A0A4U0PFM2_9NEIS</name>
<dbReference type="EMBL" id="SUMF01000030">
    <property type="protein sequence ID" value="TJZ66723.1"/>
    <property type="molecule type" value="Genomic_DNA"/>
</dbReference>
<dbReference type="RefSeq" id="WP_136774644.1">
    <property type="nucleotide sequence ID" value="NZ_SUMF01000030.1"/>
</dbReference>
<dbReference type="Proteomes" id="UP000310016">
    <property type="component" value="Unassembled WGS sequence"/>
</dbReference>
<dbReference type="PANTHER" id="PTHR43428">
    <property type="entry name" value="ARSENATE REDUCTASE"/>
    <property type="match status" value="1"/>
</dbReference>
<dbReference type="OrthoDB" id="9793058at2"/>
<dbReference type="InterPro" id="IPR036196">
    <property type="entry name" value="Ptyr_pPase_sf"/>
</dbReference>